<evidence type="ECO:0000256" key="1">
    <source>
        <dbReference type="ARBA" id="ARBA00023002"/>
    </source>
</evidence>
<feature type="domain" description="Acyl-CoA dehydrogenase C-terminal" evidence="3">
    <location>
        <begin position="247"/>
        <end position="390"/>
    </location>
</feature>
<dbReference type="RefSeq" id="WP_345067225.1">
    <property type="nucleotide sequence ID" value="NZ_BAABCN010000007.1"/>
</dbReference>
<evidence type="ECO:0000313" key="4">
    <source>
        <dbReference type="EMBL" id="GAA3882252.1"/>
    </source>
</evidence>
<dbReference type="Proteomes" id="UP001501803">
    <property type="component" value="Unassembled WGS sequence"/>
</dbReference>
<comment type="caution">
    <text evidence="4">The sequence shown here is derived from an EMBL/GenBank/DDBJ whole genome shotgun (WGS) entry which is preliminary data.</text>
</comment>
<evidence type="ECO:0000259" key="3">
    <source>
        <dbReference type="Pfam" id="PF08028"/>
    </source>
</evidence>
<accession>A0ABP7KPC7</accession>
<evidence type="ECO:0000259" key="2">
    <source>
        <dbReference type="Pfam" id="PF02771"/>
    </source>
</evidence>
<dbReference type="Gene3D" id="2.40.110.10">
    <property type="entry name" value="Butyryl-CoA Dehydrogenase, subunit A, domain 2"/>
    <property type="match status" value="1"/>
</dbReference>
<name>A0ABP7KPC7_9MICO</name>
<organism evidence="4 5">
    <name type="scientific">Leifsonia kafniensis</name>
    <dbReference type="NCBI Taxonomy" id="475957"/>
    <lineage>
        <taxon>Bacteria</taxon>
        <taxon>Bacillati</taxon>
        <taxon>Actinomycetota</taxon>
        <taxon>Actinomycetes</taxon>
        <taxon>Micrococcales</taxon>
        <taxon>Microbacteriaceae</taxon>
        <taxon>Leifsonia</taxon>
    </lineage>
</organism>
<dbReference type="PIRSF" id="PIRSF016578">
    <property type="entry name" value="HsaA"/>
    <property type="match status" value="1"/>
</dbReference>
<keyword evidence="1" id="KW-0560">Oxidoreductase</keyword>
<dbReference type="InterPro" id="IPR037069">
    <property type="entry name" value="AcylCoA_DH/ox_N_sf"/>
</dbReference>
<dbReference type="Gene3D" id="1.10.540.10">
    <property type="entry name" value="Acyl-CoA dehydrogenase/oxidase, N-terminal domain"/>
    <property type="match status" value="1"/>
</dbReference>
<dbReference type="PANTHER" id="PTHR43884:SF12">
    <property type="entry name" value="ISOVALERYL-COA DEHYDROGENASE, MITOCHONDRIAL-RELATED"/>
    <property type="match status" value="1"/>
</dbReference>
<dbReference type="InterPro" id="IPR013107">
    <property type="entry name" value="Acyl-CoA_DH_C"/>
</dbReference>
<dbReference type="InterPro" id="IPR013786">
    <property type="entry name" value="AcylCoA_DH/ox_N"/>
</dbReference>
<dbReference type="InterPro" id="IPR036250">
    <property type="entry name" value="AcylCo_DH-like_C"/>
</dbReference>
<dbReference type="PANTHER" id="PTHR43884">
    <property type="entry name" value="ACYL-COA DEHYDROGENASE"/>
    <property type="match status" value="1"/>
</dbReference>
<dbReference type="Gene3D" id="1.20.140.10">
    <property type="entry name" value="Butyryl-CoA Dehydrogenase, subunit A, domain 3"/>
    <property type="match status" value="1"/>
</dbReference>
<evidence type="ECO:0000313" key="5">
    <source>
        <dbReference type="Proteomes" id="UP001501803"/>
    </source>
</evidence>
<gene>
    <name evidence="4" type="ORF">GCM10022381_25660</name>
</gene>
<sequence length="420" mass="45772">MSTALEIGVVRLPQALGQRIDIAPTLDSIRQQVLDAGDRIDRDRRLPRELVDTLWEAGVFSTVAPREVGGLELHPADYLDLIFELARLNGTVSWISIFQKGSLPLLPSPVMLELIEQAEGRLLFASSHSAVGRADRVSGGYRVSGSFPFASGLPWSTHVTVWVDVFSEDGEPEIDLETGAQRRIDAVVRFDEVEYFDNWDVLGLRGSGSGGFEVHDVFVPERMTTDGVPPEEYADRPFLSTPNAAEMGAMVLGCAHGAIDRYLARGEKPGRKADPSIDELRRIRLADAETTIRAARDLLWRGALITSQAEAGDENLVIAASFNDPASDAQSDDYMIALAEELAANSYAVRVAKDAVNTIFEIAGTAAIRVDVGIERCLRDVYTASHHAGNAYRNLSMRGDYLMTKDNPNGPVIAVPPPLS</sequence>
<dbReference type="Pfam" id="PF02771">
    <property type="entry name" value="Acyl-CoA_dh_N"/>
    <property type="match status" value="1"/>
</dbReference>
<reference evidence="5" key="1">
    <citation type="journal article" date="2019" name="Int. J. Syst. Evol. Microbiol.">
        <title>The Global Catalogue of Microorganisms (GCM) 10K type strain sequencing project: providing services to taxonomists for standard genome sequencing and annotation.</title>
        <authorList>
            <consortium name="The Broad Institute Genomics Platform"/>
            <consortium name="The Broad Institute Genome Sequencing Center for Infectious Disease"/>
            <person name="Wu L."/>
            <person name="Ma J."/>
        </authorList>
    </citation>
    <scope>NUCLEOTIDE SEQUENCE [LARGE SCALE GENOMIC DNA]</scope>
    <source>
        <strain evidence="5">JCM 17021</strain>
    </source>
</reference>
<proteinExistence type="predicted"/>
<dbReference type="EMBL" id="BAABCN010000007">
    <property type="protein sequence ID" value="GAA3882252.1"/>
    <property type="molecule type" value="Genomic_DNA"/>
</dbReference>
<dbReference type="InterPro" id="IPR009100">
    <property type="entry name" value="AcylCoA_DH/oxidase_NM_dom_sf"/>
</dbReference>
<dbReference type="InterPro" id="IPR046373">
    <property type="entry name" value="Acyl-CoA_Oxase/DH_mid-dom_sf"/>
</dbReference>
<dbReference type="SUPFAM" id="SSF56645">
    <property type="entry name" value="Acyl-CoA dehydrogenase NM domain-like"/>
    <property type="match status" value="1"/>
</dbReference>
<dbReference type="Pfam" id="PF08028">
    <property type="entry name" value="Acyl-CoA_dh_2"/>
    <property type="match status" value="1"/>
</dbReference>
<protein>
    <submittedName>
        <fullName evidence="4">Acyl-CoA dehydrogenase family protein</fullName>
    </submittedName>
</protein>
<feature type="domain" description="Acyl-CoA dehydrogenase/oxidase N-terminal" evidence="2">
    <location>
        <begin position="30"/>
        <end position="95"/>
    </location>
</feature>
<dbReference type="SUPFAM" id="SSF47203">
    <property type="entry name" value="Acyl-CoA dehydrogenase C-terminal domain-like"/>
    <property type="match status" value="1"/>
</dbReference>
<keyword evidence="5" id="KW-1185">Reference proteome</keyword>